<proteinExistence type="predicted"/>
<dbReference type="PANTHER" id="PTHR34061:SF11">
    <property type="entry name" value="PROTEIN, PUTATIVE-RELATED"/>
    <property type="match status" value="1"/>
</dbReference>
<evidence type="ECO:0000313" key="2">
    <source>
        <dbReference type="EMBL" id="JAT48347.1"/>
    </source>
</evidence>
<organism evidence="2">
    <name type="scientific">Anthurium amnicola</name>
    <dbReference type="NCBI Taxonomy" id="1678845"/>
    <lineage>
        <taxon>Eukaryota</taxon>
        <taxon>Viridiplantae</taxon>
        <taxon>Streptophyta</taxon>
        <taxon>Embryophyta</taxon>
        <taxon>Tracheophyta</taxon>
        <taxon>Spermatophyta</taxon>
        <taxon>Magnoliopsida</taxon>
        <taxon>Liliopsida</taxon>
        <taxon>Araceae</taxon>
        <taxon>Pothoideae</taxon>
        <taxon>Potheae</taxon>
        <taxon>Anthurium</taxon>
    </lineage>
</organism>
<dbReference type="EMBL" id="GDJX01019589">
    <property type="protein sequence ID" value="JAT48347.1"/>
    <property type="molecule type" value="Transcribed_RNA"/>
</dbReference>
<protein>
    <submittedName>
        <fullName evidence="2">Pentatricopeptide repeat-containing protein At5g12100, mitochondrial</fullName>
    </submittedName>
</protein>
<dbReference type="PANTHER" id="PTHR34061">
    <property type="entry name" value="PROTEIN, PUTATIVE-RELATED"/>
    <property type="match status" value="1"/>
</dbReference>
<feature type="non-terminal residue" evidence="2">
    <location>
        <position position="1"/>
    </location>
</feature>
<dbReference type="AlphaFoldDB" id="A0A1D1Y140"/>
<evidence type="ECO:0000256" key="1">
    <source>
        <dbReference type="SAM" id="MobiDB-lite"/>
    </source>
</evidence>
<sequence>LIVFGFAGGFFFSPEATRKLSRTARPVALTMANSSLTSCGKLDRMASRVGSSVASAFFASLERCSCINVSTADNDGEGDAKNRPLMPTKPIAGDAPDEGTPTPATVGGDKNGDQVKLSANAGSPPRPHPPVV</sequence>
<gene>
    <name evidence="2" type="primary">At5g12100_6</name>
    <name evidence="2" type="ORF">g.46083</name>
</gene>
<accession>A0A1D1Y140</accession>
<reference evidence="2" key="1">
    <citation type="submission" date="2015-07" db="EMBL/GenBank/DDBJ databases">
        <title>Transcriptome Assembly of Anthurium amnicola.</title>
        <authorList>
            <person name="Suzuki J."/>
        </authorList>
    </citation>
    <scope>NUCLEOTIDE SEQUENCE</scope>
</reference>
<name>A0A1D1Y140_9ARAE</name>
<feature type="region of interest" description="Disordered" evidence="1">
    <location>
        <begin position="71"/>
        <end position="132"/>
    </location>
</feature>